<dbReference type="GO" id="GO:0008168">
    <property type="term" value="F:methyltransferase activity"/>
    <property type="evidence" value="ECO:0007669"/>
    <property type="project" value="InterPro"/>
</dbReference>
<dbReference type="EMBL" id="JABCRI010000004">
    <property type="protein sequence ID" value="KAF8407580.1"/>
    <property type="molecule type" value="Genomic_DNA"/>
</dbReference>
<protein>
    <submittedName>
        <fullName evidence="3">Uncharacterized protein</fullName>
    </submittedName>
</protein>
<organism evidence="3 4">
    <name type="scientific">Tetracentron sinense</name>
    <name type="common">Spur-leaf</name>
    <dbReference type="NCBI Taxonomy" id="13715"/>
    <lineage>
        <taxon>Eukaryota</taxon>
        <taxon>Viridiplantae</taxon>
        <taxon>Streptophyta</taxon>
        <taxon>Embryophyta</taxon>
        <taxon>Tracheophyta</taxon>
        <taxon>Spermatophyta</taxon>
        <taxon>Magnoliopsida</taxon>
        <taxon>Trochodendrales</taxon>
        <taxon>Trochodendraceae</taxon>
        <taxon>Tetracentron</taxon>
    </lineage>
</organism>
<evidence type="ECO:0000256" key="1">
    <source>
        <dbReference type="ARBA" id="ARBA00022723"/>
    </source>
</evidence>
<keyword evidence="4" id="KW-1185">Reference proteome</keyword>
<sequence length="348" mass="38466">MKGGDGPYSYTKNSYYQAVATSAVKKMIDEAIAKNLDIKHSSYTPNTFRIADHGCSVGPNTFIAVHNIITAVELKYQSEGLNSSIPEFQVFFNDHTANDFNTLFTSLPLERRYFATGVPGSFHGRLFPEASLNFVHSSYALQWLSTVPKEVVDKNSPAWNPGKIHYSIATNEVAKAYSAQFAKDMATFLNARSQELVCGGMLALMMPGLPNGSPHSQSSVAKLFDLLGSSLMDMAKMGLFTEAKVDSFNLPLYTASPQEMVGLVERNGCFCIEKIELVDISVKQANAPNAQSCIMHLRAGMGGIIGEHFGNEIIDELFDRYSKKLEESSFLLDSYQKGKQLFVFLKRK</sequence>
<dbReference type="PANTHER" id="PTHR31009">
    <property type="entry name" value="S-ADENOSYL-L-METHIONINE:CARBOXYL METHYLTRANSFERASE FAMILY PROTEIN"/>
    <property type="match status" value="1"/>
</dbReference>
<gene>
    <name evidence="3" type="ORF">HHK36_006714</name>
</gene>
<accession>A0A834ZL24</accession>
<dbReference type="Gene3D" id="1.10.1200.270">
    <property type="entry name" value="Methyltransferase, alpha-helical capping domain"/>
    <property type="match status" value="1"/>
</dbReference>
<dbReference type="OMA" id="YSEDMEC"/>
<evidence type="ECO:0000313" key="4">
    <source>
        <dbReference type="Proteomes" id="UP000655225"/>
    </source>
</evidence>
<name>A0A834ZL24_TETSI</name>
<dbReference type="Gene3D" id="3.40.50.150">
    <property type="entry name" value="Vaccinia Virus protein VP39"/>
    <property type="match status" value="1"/>
</dbReference>
<evidence type="ECO:0000313" key="3">
    <source>
        <dbReference type="EMBL" id="KAF8407580.1"/>
    </source>
</evidence>
<reference evidence="3 4" key="1">
    <citation type="submission" date="2020-04" db="EMBL/GenBank/DDBJ databases">
        <title>Plant Genome Project.</title>
        <authorList>
            <person name="Zhang R.-G."/>
        </authorList>
    </citation>
    <scope>NUCLEOTIDE SEQUENCE [LARGE SCALE GENOMIC DNA]</scope>
    <source>
        <strain evidence="3">YNK0</strain>
        <tissue evidence="3">Leaf</tissue>
    </source>
</reference>
<evidence type="ECO:0000256" key="2">
    <source>
        <dbReference type="ARBA" id="ARBA00022842"/>
    </source>
</evidence>
<keyword evidence="2" id="KW-0460">Magnesium</keyword>
<dbReference type="InterPro" id="IPR029063">
    <property type="entry name" value="SAM-dependent_MTases_sf"/>
</dbReference>
<keyword evidence="1" id="KW-0479">Metal-binding</keyword>
<dbReference type="InterPro" id="IPR042086">
    <property type="entry name" value="MeTrfase_capping"/>
</dbReference>
<dbReference type="Proteomes" id="UP000655225">
    <property type="component" value="Unassembled WGS sequence"/>
</dbReference>
<proteinExistence type="predicted"/>
<dbReference type="OrthoDB" id="1523883at2759"/>
<dbReference type="GO" id="GO:0046872">
    <property type="term" value="F:metal ion binding"/>
    <property type="evidence" value="ECO:0007669"/>
    <property type="project" value="UniProtKB-KW"/>
</dbReference>
<comment type="caution">
    <text evidence="3">The sequence shown here is derived from an EMBL/GenBank/DDBJ whole genome shotgun (WGS) entry which is preliminary data.</text>
</comment>
<dbReference type="SUPFAM" id="SSF53335">
    <property type="entry name" value="S-adenosyl-L-methionine-dependent methyltransferases"/>
    <property type="match status" value="1"/>
</dbReference>
<dbReference type="AlphaFoldDB" id="A0A834ZL24"/>
<dbReference type="InterPro" id="IPR005299">
    <property type="entry name" value="MeTrfase_7"/>
</dbReference>
<dbReference type="Pfam" id="PF03492">
    <property type="entry name" value="Methyltransf_7"/>
    <property type="match status" value="1"/>
</dbReference>